<dbReference type="InterPro" id="IPR036388">
    <property type="entry name" value="WH-like_DNA-bd_sf"/>
</dbReference>
<evidence type="ECO:0000259" key="2">
    <source>
        <dbReference type="Pfam" id="PF25787"/>
    </source>
</evidence>
<sequence>ELVLNWTTWLNKEPRDRIVLRHRYAEGYQKRSAALKVHKNTVASVILKWKKFGTTKTLPRAVREGNRGKRTLVREVTKNLMVTLTELQSSSSEMGEPSRRTTIPAALHQSGLYGEGPDRNHASVKGTRQPAWSFPKGT</sequence>
<evidence type="ECO:0000313" key="3">
    <source>
        <dbReference type="Ensembl" id="ENSOTSP00005116078.1"/>
    </source>
</evidence>
<name>A0AAZ3PIV7_ONCTS</name>
<reference evidence="3" key="3">
    <citation type="submission" date="2025-09" db="UniProtKB">
        <authorList>
            <consortium name="Ensembl"/>
        </authorList>
    </citation>
    <scope>IDENTIFICATION</scope>
</reference>
<reference evidence="3" key="2">
    <citation type="submission" date="2025-08" db="UniProtKB">
        <authorList>
            <consortium name="Ensembl"/>
        </authorList>
    </citation>
    <scope>IDENTIFICATION</scope>
</reference>
<evidence type="ECO:0000256" key="1">
    <source>
        <dbReference type="SAM" id="MobiDB-lite"/>
    </source>
</evidence>
<dbReference type="GeneTree" id="ENSGT01060000252322"/>
<proteinExistence type="predicted"/>
<dbReference type="Pfam" id="PF25787">
    <property type="entry name" value="HTH_SB"/>
    <property type="match status" value="1"/>
</dbReference>
<dbReference type="Ensembl" id="ENSOTST00005119270.1">
    <property type="protein sequence ID" value="ENSOTSP00005116078.1"/>
    <property type="gene ID" value="ENSOTSG00005060231.1"/>
</dbReference>
<evidence type="ECO:0000313" key="4">
    <source>
        <dbReference type="Proteomes" id="UP000694402"/>
    </source>
</evidence>
<reference evidence="4" key="1">
    <citation type="journal article" date="2018" name="PLoS ONE">
        <title>Chinook salmon (Oncorhynchus tshawytscha) genome and transcriptome.</title>
        <authorList>
            <person name="Christensen K.A."/>
            <person name="Leong J.S."/>
            <person name="Sakhrani D."/>
            <person name="Biagi C.A."/>
            <person name="Minkley D.R."/>
            <person name="Withler R.E."/>
            <person name="Rondeau E.B."/>
            <person name="Koop B.F."/>
            <person name="Devlin R.H."/>
        </authorList>
    </citation>
    <scope>NUCLEOTIDE SEQUENCE [LARGE SCALE GENOMIC DNA]</scope>
</reference>
<organism evidence="3 4">
    <name type="scientific">Oncorhynchus tshawytscha</name>
    <name type="common">Chinook salmon</name>
    <name type="synonym">Salmo tshawytscha</name>
    <dbReference type="NCBI Taxonomy" id="74940"/>
    <lineage>
        <taxon>Eukaryota</taxon>
        <taxon>Metazoa</taxon>
        <taxon>Chordata</taxon>
        <taxon>Craniata</taxon>
        <taxon>Vertebrata</taxon>
        <taxon>Euteleostomi</taxon>
        <taxon>Actinopterygii</taxon>
        <taxon>Neopterygii</taxon>
        <taxon>Teleostei</taxon>
        <taxon>Protacanthopterygii</taxon>
        <taxon>Salmoniformes</taxon>
        <taxon>Salmonidae</taxon>
        <taxon>Salmoninae</taxon>
        <taxon>Oncorhynchus</taxon>
    </lineage>
</organism>
<feature type="domain" description="Sleeping Beauty transposase HTH" evidence="2">
    <location>
        <begin position="10"/>
        <end position="56"/>
    </location>
</feature>
<feature type="region of interest" description="Disordered" evidence="1">
    <location>
        <begin position="87"/>
        <end position="138"/>
    </location>
</feature>
<dbReference type="Proteomes" id="UP000694402">
    <property type="component" value="Unassembled WGS sequence"/>
</dbReference>
<keyword evidence="4" id="KW-1185">Reference proteome</keyword>
<dbReference type="AlphaFoldDB" id="A0AAZ3PIV7"/>
<dbReference type="Gene3D" id="1.10.10.10">
    <property type="entry name" value="Winged helix-like DNA-binding domain superfamily/Winged helix DNA-binding domain"/>
    <property type="match status" value="1"/>
</dbReference>
<protein>
    <recommendedName>
        <fullName evidence="2">Sleeping Beauty transposase HTH domain-containing protein</fullName>
    </recommendedName>
</protein>
<dbReference type="InterPro" id="IPR057667">
    <property type="entry name" value="HTH_SB"/>
</dbReference>
<accession>A0AAZ3PIV7</accession>